<evidence type="ECO:0000313" key="1">
    <source>
        <dbReference type="EMBL" id="KXT63636.1"/>
    </source>
</evidence>
<protein>
    <recommendedName>
        <fullName evidence="3">Signal peptide containing protein</fullName>
    </recommendedName>
</protein>
<accession>A0A139MIL8</accession>
<proteinExistence type="predicted"/>
<evidence type="ECO:0008006" key="3">
    <source>
        <dbReference type="Google" id="ProtNLM"/>
    </source>
</evidence>
<comment type="caution">
    <text evidence="1">The sequence shown here is derived from an EMBL/GenBank/DDBJ whole genome shotgun (WGS) entry which is preliminary data.</text>
</comment>
<gene>
    <name evidence="1" type="ORF">SGADD02_02193</name>
</gene>
<dbReference type="AlphaFoldDB" id="A0A139MIL8"/>
<dbReference type="Proteomes" id="UP000070198">
    <property type="component" value="Unassembled WGS sequence"/>
</dbReference>
<dbReference type="PATRIC" id="fig|315405.11.peg.2564"/>
<evidence type="ECO:0000313" key="2">
    <source>
        <dbReference type="Proteomes" id="UP000070198"/>
    </source>
</evidence>
<sequence>MKRKFIMIFTVCIASVTLLLLKGKTISSADENKELLEPSTVTLMKERSKTDDSLIEILDEYSDDSDYIVAYPEEYGGGYLTCPDYSPSMGEVLNETGDTVIYRDNNRVTVGEVKQAIEEIQQ</sequence>
<dbReference type="EMBL" id="LQOF01000454">
    <property type="protein sequence ID" value="KXT63636.1"/>
    <property type="molecule type" value="Genomic_DNA"/>
</dbReference>
<organism evidence="1 2">
    <name type="scientific">Streptococcus gallolyticus</name>
    <dbReference type="NCBI Taxonomy" id="315405"/>
    <lineage>
        <taxon>Bacteria</taxon>
        <taxon>Bacillati</taxon>
        <taxon>Bacillota</taxon>
        <taxon>Bacilli</taxon>
        <taxon>Lactobacillales</taxon>
        <taxon>Streptococcaceae</taxon>
        <taxon>Streptococcus</taxon>
    </lineage>
</organism>
<reference evidence="1 2" key="1">
    <citation type="submission" date="2016-01" db="EMBL/GenBank/DDBJ databases">
        <title>Highly variable Streptococcus oralis are common among viridans streptococci isolated from primates.</title>
        <authorList>
            <person name="Denapaite D."/>
            <person name="Rieger M."/>
            <person name="Koendgen S."/>
            <person name="Brueckner R."/>
            <person name="Ochigava I."/>
            <person name="Kappeler P."/>
            <person name="Maetz-Rensing K."/>
            <person name="Leendertz F."/>
            <person name="Hakenbeck R."/>
        </authorList>
    </citation>
    <scope>NUCLEOTIDE SEQUENCE [LARGE SCALE GENOMIC DNA]</scope>
    <source>
        <strain evidence="1 2">DD02</strain>
    </source>
</reference>
<dbReference type="RefSeq" id="WP_061459288.1">
    <property type="nucleotide sequence ID" value="NZ_KQ968762.1"/>
</dbReference>
<name>A0A139MIL8_9STRE</name>